<accession>A0A1V9YHS8</accession>
<reference evidence="1 2" key="1">
    <citation type="journal article" date="2014" name="Genome Biol. Evol.">
        <title>The secreted proteins of Achlya hypogyna and Thraustotheca clavata identify the ancestral oomycete secretome and reveal gene acquisitions by horizontal gene transfer.</title>
        <authorList>
            <person name="Misner I."/>
            <person name="Blouin N."/>
            <person name="Leonard G."/>
            <person name="Richards T.A."/>
            <person name="Lane C.E."/>
        </authorList>
    </citation>
    <scope>NUCLEOTIDE SEQUENCE [LARGE SCALE GENOMIC DNA]</scope>
    <source>
        <strain evidence="1 2">ATCC 34112</strain>
    </source>
</reference>
<gene>
    <name evidence="1" type="ORF">THRCLA_23048</name>
</gene>
<dbReference type="AlphaFoldDB" id="A0A1V9YHS8"/>
<sequence length="143" mass="16156">MGEDYEKARILQYFIDFTNVMESNGLISMLGGTDRDCQKKRCKLLIENLQPEVLKVEITRIVILEHREAKADDVRLYNLILQYSYGSAISSLGNVDEAYQAAIIAEVTCMQEENEVLSMLENVALDDEEDNIIHGITAQVALI</sequence>
<protein>
    <submittedName>
        <fullName evidence="1">Uncharacterized protein</fullName>
    </submittedName>
</protein>
<evidence type="ECO:0000313" key="1">
    <source>
        <dbReference type="EMBL" id="OQR85227.1"/>
    </source>
</evidence>
<evidence type="ECO:0000313" key="2">
    <source>
        <dbReference type="Proteomes" id="UP000243217"/>
    </source>
</evidence>
<dbReference type="EMBL" id="JNBS01003821">
    <property type="protein sequence ID" value="OQR85227.1"/>
    <property type="molecule type" value="Genomic_DNA"/>
</dbReference>
<proteinExistence type="predicted"/>
<dbReference type="OrthoDB" id="127032at2759"/>
<dbReference type="Proteomes" id="UP000243217">
    <property type="component" value="Unassembled WGS sequence"/>
</dbReference>
<comment type="caution">
    <text evidence="1">The sequence shown here is derived from an EMBL/GenBank/DDBJ whole genome shotgun (WGS) entry which is preliminary data.</text>
</comment>
<keyword evidence="2" id="KW-1185">Reference proteome</keyword>
<name>A0A1V9YHS8_9STRA</name>
<organism evidence="1 2">
    <name type="scientific">Thraustotheca clavata</name>
    <dbReference type="NCBI Taxonomy" id="74557"/>
    <lineage>
        <taxon>Eukaryota</taxon>
        <taxon>Sar</taxon>
        <taxon>Stramenopiles</taxon>
        <taxon>Oomycota</taxon>
        <taxon>Saprolegniomycetes</taxon>
        <taxon>Saprolegniales</taxon>
        <taxon>Achlyaceae</taxon>
        <taxon>Thraustotheca</taxon>
    </lineage>
</organism>